<dbReference type="RefSeq" id="WP_025696377.1">
    <property type="nucleotide sequence ID" value="NZ_ASQQ01000439.1"/>
</dbReference>
<dbReference type="Proteomes" id="UP000034189">
    <property type="component" value="Chromosome"/>
</dbReference>
<accession>A0A0F7FCA3</accession>
<evidence type="ECO:0000313" key="1">
    <source>
        <dbReference type="EMBL" id="AKG36009.1"/>
    </source>
</evidence>
<evidence type="ECO:0000313" key="2">
    <source>
        <dbReference type="Proteomes" id="UP000034189"/>
    </source>
</evidence>
<proteinExistence type="predicted"/>
<dbReference type="Pfam" id="PF14398">
    <property type="entry name" value="ATPgrasp_YheCD"/>
    <property type="match status" value="1"/>
</dbReference>
<reference evidence="1 2" key="1">
    <citation type="submission" date="2015-03" db="EMBL/GenBank/DDBJ databases">
        <authorList>
            <person name="Abdul Halim M."/>
        </authorList>
    </citation>
    <scope>NUCLEOTIDE SEQUENCE [LARGE SCALE GENOMIC DNA]</scope>
    <source>
        <strain evidence="1 2">ATCC 35681</strain>
    </source>
</reference>
<dbReference type="AlphaFoldDB" id="A0A0F7FCA3"/>
<dbReference type="InterPro" id="IPR026838">
    <property type="entry name" value="YheC/D"/>
</dbReference>
<reference evidence="1 2" key="2">
    <citation type="journal article" date="2016" name="Genome Announc.">
        <title>Genome Sequence of a Gram-Positive Diazotroph, Paenibacillus durus Type Strain ATCC 35681.</title>
        <authorList>
            <person name="Halim M.A."/>
            <person name="Rahman A.Y."/>
            <person name="Sim K.S."/>
            <person name="Yam H.C."/>
            <person name="Rahim A.A."/>
            <person name="Ghazali A.H."/>
            <person name="Najimudin N."/>
        </authorList>
    </citation>
    <scope>NUCLEOTIDE SEQUENCE [LARGE SCALE GENOMIC DNA]</scope>
    <source>
        <strain evidence="1 2">ATCC 35681</strain>
    </source>
</reference>
<protein>
    <recommendedName>
        <fullName evidence="3">ATP-grasp domain-containing protein</fullName>
    </recommendedName>
</protein>
<dbReference type="PATRIC" id="fig|1333534.5.peg.3693"/>
<evidence type="ECO:0008006" key="3">
    <source>
        <dbReference type="Google" id="ProtNLM"/>
    </source>
</evidence>
<dbReference type="EMBL" id="CP011114">
    <property type="protein sequence ID" value="AKG36009.1"/>
    <property type="molecule type" value="Genomic_DNA"/>
</dbReference>
<name>A0A0F7FCA3_PAEDU</name>
<dbReference type="HOGENOM" id="CLU_044334_0_0_9"/>
<dbReference type="Gene3D" id="3.30.470.20">
    <property type="entry name" value="ATP-grasp fold, B domain"/>
    <property type="match status" value="1"/>
</dbReference>
<dbReference type="SUPFAM" id="SSF56059">
    <property type="entry name" value="Glutathione synthetase ATP-binding domain-like"/>
    <property type="match status" value="1"/>
</dbReference>
<sequence length="359" mass="39757">MEQKLIGILLNAAAHRGVPQGRTGWESLARYEEAADAYGLTPCYLKLSDIDPASGYSAAYIKGPQGYKRVVIPIPQVIHNRAIYPPGNTGTQRLAARGVKVFNRRSRYGKDEIHRLLSLNPELLRHLPGTEAGSKGLRRMMEQYSDLILKPRRGSIGKGIMRLRREDQEGWVLDYLYKGRMVTVNIDPSKLPHALLRRMDAGSYLIQERIPLAEAGGRPFDLRVTVQRGWGGDWAVTGLFAKLAPPGGFVSNIARGGEAVQASYVLDQAFPARAAAHYRMSAASLSLAVAHCLESSLPGLADIGLDIGLTRDGQLFFIECNGRDQRYGFYKAGLPEVWKDSYRRPMGYARYLLEGGAER</sequence>
<organism evidence="1 2">
    <name type="scientific">Paenibacillus durus ATCC 35681</name>
    <dbReference type="NCBI Taxonomy" id="1333534"/>
    <lineage>
        <taxon>Bacteria</taxon>
        <taxon>Bacillati</taxon>
        <taxon>Bacillota</taxon>
        <taxon>Bacilli</taxon>
        <taxon>Bacillales</taxon>
        <taxon>Paenibacillaceae</taxon>
        <taxon>Paenibacillus</taxon>
    </lineage>
</organism>
<dbReference type="OrthoDB" id="7869153at2"/>
<gene>
    <name evidence="1" type="ORF">VK70_16780</name>
</gene>